<feature type="active site" description="Proton donor/acceptor" evidence="7">
    <location>
        <position position="653"/>
    </location>
</feature>
<gene>
    <name evidence="9" type="ORF">F7731_17080</name>
</gene>
<keyword evidence="4" id="KW-0378">Hydrolase</keyword>
<sequence>MTKQKKQKWKRNLVVMTAITGLGFSTFYPSLSIPVAAVEEPDLPIPEEESVSIVQLVVPNDKAKDKLLELGIDLTHRIEAHDGVYEVDAVVTPTEIVMLKTFGINVKETLITENQWNTRVAERQSAVQLQASLAASEDTLKVLRANHFNNQSGTFLYLEVKSSAGATASTALKATWTENGEEKSATLSRLVDYGEYLYHYLLLPVSAIPSSVKIESNLGGTATSTITEWLGKEPKHPKTDYVTDFVDHYMAPNELYERAEKLAKEFPNLVEIIDMPNKTNGYRRLAQATIGGTTNLAVVVSSKAWGHEGGNDVSVEFKNPGTNNAPIKVTVDGTKILVDLATDSSGKATSTAAQVVKALNENASQLVTATTYRGNTGAGVVPPTTNAVILTDGLKAGEDVSRDPFTVKAIRIGKHRDGSKPGVLGYAQEHAREWVTPLVTIETAERLLRNYSQDSETRKLVDNLDIFLVPSVNPDGANYSFNDYNMQRKNMTNHCGPTASDPGYRNNWGVDLNRNHSVGSVFDGYIGGGTSCTGETYAGPAENSEPEARNLVWLADKNPNIKFAMNIHSYGGYFMWSPGAYDSKRTTLPRPSAGEEAFYWAASNNILNDIQDHRGTVILPSRTGPIPDVLYSAAGNSADYLWYEKGIYAWNFEVGADLWNKDTKRWQAVGFQPAFVEGHEEAMEFANGLIGLIKVAYNSSKDHQPPSSKATPGNGKYTGPVEVKIETSEPATIYYTLDGSRPTFQSAKINLSGTREFAETLKIEKTTTINYFAVDAAGNIEKNYNPLGNGKNYNSVTLTIN</sequence>
<keyword evidence="3" id="KW-0645">Protease</keyword>
<dbReference type="PANTHER" id="PTHR11705">
    <property type="entry name" value="PROTEASE FAMILY M14 CARBOXYPEPTIDASE A,B"/>
    <property type="match status" value="1"/>
</dbReference>
<reference evidence="9 10" key="1">
    <citation type="journal article" date="2016" name="Antonie Van Leeuwenhoek">
        <title>Bacillus depressus sp. nov., isolated from soil of a sunflower field.</title>
        <authorList>
            <person name="Wei X."/>
            <person name="Xin D."/>
            <person name="Xin Y."/>
            <person name="Zhang H."/>
            <person name="Wang T."/>
            <person name="Zhang J."/>
        </authorList>
    </citation>
    <scope>NUCLEOTIDE SEQUENCE [LARGE SCALE GENOMIC DNA]</scope>
    <source>
        <strain evidence="9 10">BZ1</strain>
    </source>
</reference>
<dbReference type="Pfam" id="PF13290">
    <property type="entry name" value="CHB_HEX_C_1"/>
    <property type="match status" value="1"/>
</dbReference>
<dbReference type="RefSeq" id="WP_151536014.1">
    <property type="nucleotide sequence ID" value="NZ_WBOS01000009.1"/>
</dbReference>
<evidence type="ECO:0000259" key="8">
    <source>
        <dbReference type="PROSITE" id="PS52035"/>
    </source>
</evidence>
<dbReference type="AlphaFoldDB" id="A0A6L3V467"/>
<accession>A0A6L3V467</accession>
<keyword evidence="5" id="KW-0862">Zinc</keyword>
<dbReference type="PROSITE" id="PS52035">
    <property type="entry name" value="PEPTIDASE_M14"/>
    <property type="match status" value="1"/>
</dbReference>
<dbReference type="Pfam" id="PF00246">
    <property type="entry name" value="Peptidase_M14"/>
    <property type="match status" value="1"/>
</dbReference>
<evidence type="ECO:0000313" key="10">
    <source>
        <dbReference type="Proteomes" id="UP000481030"/>
    </source>
</evidence>
<keyword evidence="6" id="KW-0482">Metalloprotease</keyword>
<comment type="caution">
    <text evidence="9">The sequence shown here is derived from an EMBL/GenBank/DDBJ whole genome shotgun (WGS) entry which is preliminary data.</text>
</comment>
<proteinExistence type="inferred from homology"/>
<keyword evidence="10" id="KW-1185">Reference proteome</keyword>
<evidence type="ECO:0000256" key="3">
    <source>
        <dbReference type="ARBA" id="ARBA00022670"/>
    </source>
</evidence>
<evidence type="ECO:0000256" key="5">
    <source>
        <dbReference type="ARBA" id="ARBA00022833"/>
    </source>
</evidence>
<dbReference type="GO" id="GO:0006508">
    <property type="term" value="P:proteolysis"/>
    <property type="evidence" value="ECO:0007669"/>
    <property type="project" value="UniProtKB-KW"/>
</dbReference>
<evidence type="ECO:0000256" key="2">
    <source>
        <dbReference type="ARBA" id="ARBA00005988"/>
    </source>
</evidence>
<comment type="cofactor">
    <cofactor evidence="1">
        <name>Zn(2+)</name>
        <dbReference type="ChEBI" id="CHEBI:29105"/>
    </cofactor>
</comment>
<dbReference type="GO" id="GO:0004181">
    <property type="term" value="F:metallocarboxypeptidase activity"/>
    <property type="evidence" value="ECO:0007669"/>
    <property type="project" value="InterPro"/>
</dbReference>
<dbReference type="GO" id="GO:0008270">
    <property type="term" value="F:zinc ion binding"/>
    <property type="evidence" value="ECO:0007669"/>
    <property type="project" value="InterPro"/>
</dbReference>
<evidence type="ECO:0000256" key="4">
    <source>
        <dbReference type="ARBA" id="ARBA00022801"/>
    </source>
</evidence>
<organism evidence="9 10">
    <name type="scientific">Cytobacillus depressus</name>
    <dbReference type="NCBI Taxonomy" id="1602942"/>
    <lineage>
        <taxon>Bacteria</taxon>
        <taxon>Bacillati</taxon>
        <taxon>Bacillota</taxon>
        <taxon>Bacilli</taxon>
        <taxon>Bacillales</taxon>
        <taxon>Bacillaceae</taxon>
        <taxon>Cytobacillus</taxon>
    </lineage>
</organism>
<dbReference type="GO" id="GO:0005615">
    <property type="term" value="C:extracellular space"/>
    <property type="evidence" value="ECO:0007669"/>
    <property type="project" value="TreeGrafter"/>
</dbReference>
<dbReference type="OrthoDB" id="9811296at2"/>
<dbReference type="SUPFAM" id="SSF53187">
    <property type="entry name" value="Zn-dependent exopeptidases"/>
    <property type="match status" value="1"/>
</dbReference>
<dbReference type="Proteomes" id="UP000481030">
    <property type="component" value="Unassembled WGS sequence"/>
</dbReference>
<evidence type="ECO:0000256" key="1">
    <source>
        <dbReference type="ARBA" id="ARBA00001947"/>
    </source>
</evidence>
<evidence type="ECO:0000313" key="9">
    <source>
        <dbReference type="EMBL" id="KAB2332283.1"/>
    </source>
</evidence>
<dbReference type="EMBL" id="WBOS01000009">
    <property type="protein sequence ID" value="KAB2332283.1"/>
    <property type="molecule type" value="Genomic_DNA"/>
</dbReference>
<feature type="domain" description="Peptidase M14" evidence="8">
    <location>
        <begin position="339"/>
        <end position="689"/>
    </location>
</feature>
<dbReference type="InterPro" id="IPR059177">
    <property type="entry name" value="GH29D-like_dom"/>
</dbReference>
<evidence type="ECO:0000256" key="7">
    <source>
        <dbReference type="PROSITE-ProRule" id="PRU01379"/>
    </source>
</evidence>
<comment type="similarity">
    <text evidence="2 7">Belongs to the peptidase M14 family.</text>
</comment>
<dbReference type="SMART" id="SM00631">
    <property type="entry name" value="Zn_pept"/>
    <property type="match status" value="1"/>
</dbReference>
<dbReference type="PANTHER" id="PTHR11705:SF143">
    <property type="entry name" value="SLL0236 PROTEIN"/>
    <property type="match status" value="1"/>
</dbReference>
<dbReference type="Gene3D" id="3.40.630.10">
    <property type="entry name" value="Zn peptidases"/>
    <property type="match status" value="1"/>
</dbReference>
<evidence type="ECO:0000256" key="6">
    <source>
        <dbReference type="ARBA" id="ARBA00023049"/>
    </source>
</evidence>
<dbReference type="InterPro" id="IPR000834">
    <property type="entry name" value="Peptidase_M14"/>
</dbReference>
<name>A0A6L3V467_9BACI</name>
<keyword evidence="9" id="KW-0121">Carboxypeptidase</keyword>
<protein>
    <submittedName>
        <fullName evidence="9">Zinc carboxypeptidase</fullName>
    </submittedName>
</protein>